<protein>
    <submittedName>
        <fullName evidence="2">ImmA/IrrE family metallo-endopeptidase</fullName>
    </submittedName>
</protein>
<comment type="caution">
    <text evidence="2">The sequence shown here is derived from an EMBL/GenBank/DDBJ whole genome shotgun (WGS) entry which is preliminary data.</text>
</comment>
<dbReference type="Gene3D" id="1.10.10.2910">
    <property type="match status" value="1"/>
</dbReference>
<dbReference type="GeneID" id="97380518"/>
<feature type="domain" description="IrrE N-terminal-like" evidence="1">
    <location>
        <begin position="29"/>
        <end position="130"/>
    </location>
</feature>
<proteinExistence type="predicted"/>
<keyword evidence="3" id="KW-1185">Reference proteome</keyword>
<dbReference type="Proteomes" id="UP001298681">
    <property type="component" value="Unassembled WGS sequence"/>
</dbReference>
<organism evidence="2 3">
    <name type="scientific">Anaeromassilibacillus senegalensis</name>
    <dbReference type="NCBI Taxonomy" id="1673717"/>
    <lineage>
        <taxon>Bacteria</taxon>
        <taxon>Bacillati</taxon>
        <taxon>Bacillota</taxon>
        <taxon>Clostridia</taxon>
        <taxon>Eubacteriales</taxon>
        <taxon>Acutalibacteraceae</taxon>
        <taxon>Anaeromassilibacillus</taxon>
    </lineage>
</organism>
<name>A0ABS9MH35_9FIRM</name>
<gene>
    <name evidence="2" type="ORF">L0P57_03670</name>
</gene>
<accession>A0ABS9MH35</accession>
<dbReference type="InterPro" id="IPR010359">
    <property type="entry name" value="IrrE_HExxH"/>
</dbReference>
<dbReference type="Pfam" id="PF06114">
    <property type="entry name" value="Peptidase_M78"/>
    <property type="match status" value="1"/>
</dbReference>
<evidence type="ECO:0000259" key="1">
    <source>
        <dbReference type="Pfam" id="PF06114"/>
    </source>
</evidence>
<dbReference type="EMBL" id="JAKNHQ010000003">
    <property type="protein sequence ID" value="MCG4610036.1"/>
    <property type="molecule type" value="Genomic_DNA"/>
</dbReference>
<sequence>MLIRAEEAIQKANRIVRQCGTRNADRIARELGLIVMSRDFSRQKGAYMVIERNRYIFINKHLDPVMHDIVLLHEIGHDRLHRKDAIRAGGLQEFNIFDMRDKRMEYEANMFAAQIALPDEEILEYIYGGYDVGQIARAMSSDINLVALKVSELNTRGYRFREQEHRSDFLK</sequence>
<evidence type="ECO:0000313" key="2">
    <source>
        <dbReference type="EMBL" id="MCG4610036.1"/>
    </source>
</evidence>
<evidence type="ECO:0000313" key="3">
    <source>
        <dbReference type="Proteomes" id="UP001298681"/>
    </source>
</evidence>
<reference evidence="2 3" key="1">
    <citation type="submission" date="2022-01" db="EMBL/GenBank/DDBJ databases">
        <title>Collection of gut derived symbiotic bacterial strains cultured from healthy donors.</title>
        <authorList>
            <person name="Lin H."/>
            <person name="Kohout C."/>
            <person name="Waligurski E."/>
            <person name="Pamer E.G."/>
        </authorList>
    </citation>
    <scope>NUCLEOTIDE SEQUENCE [LARGE SCALE GENOMIC DNA]</scope>
    <source>
        <strain evidence="2 3">DFI.7.58</strain>
    </source>
</reference>
<dbReference type="RefSeq" id="WP_071430693.1">
    <property type="nucleotide sequence ID" value="NZ_JAKNHQ010000003.1"/>
</dbReference>